<organism evidence="1">
    <name type="scientific">Brazilian cedratvirus IHUMI</name>
    <dbReference type="NCBI Taxonomy" id="2126980"/>
    <lineage>
        <taxon>Viruses</taxon>
        <taxon>Pithoviruses</taxon>
        <taxon>Orthocedratvirinae</taxon>
        <taxon>Alphacedratvirus</taxon>
        <taxon>Alphacedratvirus brasiliense</taxon>
    </lineage>
</organism>
<keyword evidence="2" id="KW-1185">Reference proteome</keyword>
<name>A0A2R8FD14_9VIRU</name>
<reference evidence="1" key="1">
    <citation type="submission" date="2018-03" db="EMBL/GenBank/DDBJ databases">
        <authorList>
            <consortium name="Urmite Genomes"/>
        </authorList>
    </citation>
    <scope>NUCLEOTIDE SEQUENCE [LARGE SCALE GENOMIC DNA]</scope>
    <source>
        <strain evidence="1">IHUMI-27.7</strain>
    </source>
</reference>
<gene>
    <name evidence="1" type="ORF">BRZCDTV_7</name>
</gene>
<sequence length="376" mass="43142">MEAVYYNIALLSGGHAFLFRQVCSQFRSISPKVDFLDYLEELYKQGLELENFLPSQKLLQWAVQKALNSHTDKDMYTYLARDDKGEAKSFSSLHEDYKKMLDEMCAAEAMTVSEKELSKRRKGKEKADEERITLPEKVVLFEAHDKRLDEMRREEDTGLNEKEERSLAALAQVGKALSDKFASRSNPKGVVISKAFARTGYALALLKEIKIGSLVRLIGPPRISVENFWSTYLGVDEQGYPVLQDEEKRHRIDKDYLKKEWAYQDGQVEDRVVELREACALGQVEKVRKLLQAKFMLDGTHLCMAVQSANVEILNLLHEQNCPYNKHTLSDFCGRSTVQVYDWLKEHGYSLTKQVLISASKSCNTALLEMFWSKVN</sequence>
<dbReference type="Proteomes" id="UP000273054">
    <property type="component" value="Segment"/>
</dbReference>
<proteinExistence type="predicted"/>
<protein>
    <submittedName>
        <fullName evidence="1">Ankyrin repeat-containing protein</fullName>
    </submittedName>
</protein>
<accession>A0A2R8FD14</accession>
<evidence type="ECO:0000313" key="2">
    <source>
        <dbReference type="Proteomes" id="UP000273054"/>
    </source>
</evidence>
<evidence type="ECO:0000313" key="1">
    <source>
        <dbReference type="EMBL" id="SPN78800.1"/>
    </source>
</evidence>
<dbReference type="EMBL" id="LT994651">
    <property type="protein sequence ID" value="SPN78800.1"/>
    <property type="molecule type" value="Genomic_DNA"/>
</dbReference>